<name>A0A368VUW1_9ACTN</name>
<accession>A0A368VUW1</accession>
<evidence type="ECO:0000313" key="2">
    <source>
        <dbReference type="Proteomes" id="UP000253495"/>
    </source>
</evidence>
<dbReference type="Proteomes" id="UP000253495">
    <property type="component" value="Unassembled WGS sequence"/>
</dbReference>
<organism evidence="1 2">
    <name type="scientific">Halopolyspora algeriensis</name>
    <dbReference type="NCBI Taxonomy" id="1500506"/>
    <lineage>
        <taxon>Bacteria</taxon>
        <taxon>Bacillati</taxon>
        <taxon>Actinomycetota</taxon>
        <taxon>Actinomycetes</taxon>
        <taxon>Actinomycetes incertae sedis</taxon>
        <taxon>Halopolyspora</taxon>
    </lineage>
</organism>
<comment type="caution">
    <text evidence="1">The sequence shown here is derived from an EMBL/GenBank/DDBJ whole genome shotgun (WGS) entry which is preliminary data.</text>
</comment>
<dbReference type="AlphaFoldDB" id="A0A368VUW1"/>
<protein>
    <submittedName>
        <fullName evidence="1">Uncharacterized protein</fullName>
    </submittedName>
</protein>
<evidence type="ECO:0000313" key="1">
    <source>
        <dbReference type="EMBL" id="RCW45076.1"/>
    </source>
</evidence>
<dbReference type="OrthoDB" id="9758243at2"/>
<dbReference type="EMBL" id="QPJC01000003">
    <property type="protein sequence ID" value="RCW45076.1"/>
    <property type="molecule type" value="Genomic_DNA"/>
</dbReference>
<reference evidence="1 2" key="1">
    <citation type="submission" date="2018-07" db="EMBL/GenBank/DDBJ databases">
        <title>Genomic Encyclopedia of Type Strains, Phase III (KMG-III): the genomes of soil and plant-associated and newly described type strains.</title>
        <authorList>
            <person name="Whitman W."/>
        </authorList>
    </citation>
    <scope>NUCLEOTIDE SEQUENCE [LARGE SCALE GENOMIC DNA]</scope>
    <source>
        <strain evidence="1 2">CECT 8575</strain>
    </source>
</reference>
<gene>
    <name evidence="1" type="ORF">DFQ14_10337</name>
</gene>
<dbReference type="RefSeq" id="WP_114452218.1">
    <property type="nucleotide sequence ID" value="NZ_QPJC01000003.1"/>
</dbReference>
<keyword evidence="2" id="KW-1185">Reference proteome</keyword>
<proteinExistence type="predicted"/>
<sequence>MSVGLPTEKDAVEWPLIRRLEAMGWTHLPALTEEGAPVGRDSLRDVVLAGRLRAALHRINTLDGQPWLDDHRISQAANAVHRPTATNLLGTMPDYEARKQRLAHLGAQLWLG</sequence>